<name>A0A413JT70_BACFG</name>
<dbReference type="Proteomes" id="UP000284614">
    <property type="component" value="Unassembled WGS sequence"/>
</dbReference>
<feature type="transmembrane region" description="Helical" evidence="1">
    <location>
        <begin position="36"/>
        <end position="54"/>
    </location>
</feature>
<evidence type="ECO:0008006" key="4">
    <source>
        <dbReference type="Google" id="ProtNLM"/>
    </source>
</evidence>
<reference evidence="2 3" key="1">
    <citation type="submission" date="2018-08" db="EMBL/GenBank/DDBJ databases">
        <title>A genome reference for cultivated species of the human gut microbiota.</title>
        <authorList>
            <person name="Zou Y."/>
            <person name="Xue W."/>
            <person name="Luo G."/>
        </authorList>
    </citation>
    <scope>NUCLEOTIDE SEQUENCE [LARGE SCALE GENOMIC DNA]</scope>
    <source>
        <strain evidence="2 3">OF01-1</strain>
    </source>
</reference>
<dbReference type="EMBL" id="QSDG01000031">
    <property type="protein sequence ID" value="RGY64427.1"/>
    <property type="molecule type" value="Genomic_DNA"/>
</dbReference>
<protein>
    <recommendedName>
        <fullName evidence="4">Transmembrane protein</fullName>
    </recommendedName>
</protein>
<accession>A0A413JT70</accession>
<sequence>MKVLNANIEEIHVRVRPIKTSCCLVLQSKALIPDNMLYLVLFTLLNILFCVIRPIINTLFWPPILVFVSILEIILCRL</sequence>
<evidence type="ECO:0000256" key="1">
    <source>
        <dbReference type="SAM" id="Phobius"/>
    </source>
</evidence>
<organism evidence="2 3">
    <name type="scientific">Bacteroides fragilis</name>
    <dbReference type="NCBI Taxonomy" id="817"/>
    <lineage>
        <taxon>Bacteria</taxon>
        <taxon>Pseudomonadati</taxon>
        <taxon>Bacteroidota</taxon>
        <taxon>Bacteroidia</taxon>
        <taxon>Bacteroidales</taxon>
        <taxon>Bacteroidaceae</taxon>
        <taxon>Bacteroides</taxon>
    </lineage>
</organism>
<keyword evidence="1" id="KW-0812">Transmembrane</keyword>
<feature type="transmembrane region" description="Helical" evidence="1">
    <location>
        <begin position="60"/>
        <end position="76"/>
    </location>
</feature>
<dbReference type="AlphaFoldDB" id="A0A413JT70"/>
<proteinExistence type="predicted"/>
<comment type="caution">
    <text evidence="2">The sequence shown here is derived from an EMBL/GenBank/DDBJ whole genome shotgun (WGS) entry which is preliminary data.</text>
</comment>
<keyword evidence="1" id="KW-1133">Transmembrane helix</keyword>
<keyword evidence="1" id="KW-0472">Membrane</keyword>
<evidence type="ECO:0000313" key="3">
    <source>
        <dbReference type="Proteomes" id="UP000284614"/>
    </source>
</evidence>
<gene>
    <name evidence="2" type="ORF">DXA27_22000</name>
</gene>
<evidence type="ECO:0000313" key="2">
    <source>
        <dbReference type="EMBL" id="RGY64427.1"/>
    </source>
</evidence>